<keyword evidence="9 20" id="KW-0732">Signal</keyword>
<dbReference type="PROSITE" id="PS00080">
    <property type="entry name" value="MULTICOPPER_OXIDASE2"/>
    <property type="match status" value="1"/>
</dbReference>
<comment type="caution">
    <text evidence="24">The sequence shown here is derived from an EMBL/GenBank/DDBJ whole genome shotgun (WGS) entry which is preliminary data.</text>
</comment>
<organism evidence="24 25">
    <name type="scientific">Zygosaccharomyces rouxii</name>
    <dbReference type="NCBI Taxonomy" id="4956"/>
    <lineage>
        <taxon>Eukaryota</taxon>
        <taxon>Fungi</taxon>
        <taxon>Dikarya</taxon>
        <taxon>Ascomycota</taxon>
        <taxon>Saccharomycotina</taxon>
        <taxon>Saccharomycetes</taxon>
        <taxon>Saccharomycetales</taxon>
        <taxon>Saccharomycetaceae</taxon>
        <taxon>Zygosaccharomyces</taxon>
    </lineage>
</organism>
<dbReference type="Proteomes" id="UP000187013">
    <property type="component" value="Unassembled WGS sequence"/>
</dbReference>
<keyword evidence="4" id="KW-0813">Transport</keyword>
<feature type="domain" description="Plastocyanin-like" evidence="23">
    <location>
        <begin position="27"/>
        <end position="142"/>
    </location>
</feature>
<feature type="chain" id="PRO_5012953183" description="Iron transport multicopper oxidase FET3" evidence="20">
    <location>
        <begin position="18"/>
        <end position="648"/>
    </location>
</feature>
<evidence type="ECO:0000256" key="2">
    <source>
        <dbReference type="ARBA" id="ARBA00004162"/>
    </source>
</evidence>
<feature type="domain" description="Plastocyanin-like" evidence="21">
    <location>
        <begin position="154"/>
        <end position="300"/>
    </location>
</feature>
<keyword evidence="8" id="KW-0479">Metal-binding</keyword>
<dbReference type="PROSITE" id="PS00079">
    <property type="entry name" value="MULTICOPPER_OXIDASE1"/>
    <property type="match status" value="2"/>
</dbReference>
<evidence type="ECO:0000256" key="19">
    <source>
        <dbReference type="SAM" id="Phobius"/>
    </source>
</evidence>
<accession>A0A1Q3AEX4</accession>
<feature type="compositionally biased region" description="Basic and acidic residues" evidence="18">
    <location>
        <begin position="629"/>
        <end position="638"/>
    </location>
</feature>
<evidence type="ECO:0000256" key="15">
    <source>
        <dbReference type="ARBA" id="ARBA00023065"/>
    </source>
</evidence>
<reference evidence="24 25" key="1">
    <citation type="submission" date="2016-08" db="EMBL/GenBank/DDBJ databases">
        <title>Draft genome sequence of allopolyploid Zygosaccharomyces rouxii.</title>
        <authorList>
            <person name="Watanabe J."/>
            <person name="Uehara K."/>
            <person name="Mogi Y."/>
            <person name="Tsukioka Y."/>
        </authorList>
    </citation>
    <scope>NUCLEOTIDE SEQUENCE [LARGE SCALE GENOMIC DNA]</scope>
    <source>
        <strain evidence="24 25">NBRC 110957</strain>
    </source>
</reference>
<keyword evidence="6" id="KW-0410">Iron transport</keyword>
<comment type="similarity">
    <text evidence="3">Belongs to the multicopper oxidase family.</text>
</comment>
<dbReference type="GO" id="GO:0033215">
    <property type="term" value="P:reductive iron assimilation"/>
    <property type="evidence" value="ECO:0007669"/>
    <property type="project" value="TreeGrafter"/>
</dbReference>
<feature type="signal peptide" evidence="20">
    <location>
        <begin position="1"/>
        <end position="17"/>
    </location>
</feature>
<comment type="subcellular location">
    <subcellularLocation>
        <location evidence="2">Cell membrane</location>
        <topology evidence="2">Single-pass membrane protein</topology>
    </subcellularLocation>
</comment>
<keyword evidence="13" id="KW-0408">Iron</keyword>
<dbReference type="InterPro" id="IPR001117">
    <property type="entry name" value="Cu-oxidase_2nd"/>
</dbReference>
<comment type="cofactor">
    <cofactor evidence="1">
        <name>Cu cation</name>
        <dbReference type="ChEBI" id="CHEBI:23378"/>
    </cofactor>
</comment>
<evidence type="ECO:0000256" key="16">
    <source>
        <dbReference type="ARBA" id="ARBA00023136"/>
    </source>
</evidence>
<feature type="domain" description="Plastocyanin-like" evidence="22">
    <location>
        <begin position="362"/>
        <end position="501"/>
    </location>
</feature>
<evidence type="ECO:0000313" key="25">
    <source>
        <dbReference type="Proteomes" id="UP000187013"/>
    </source>
</evidence>
<dbReference type="FunFam" id="2.60.40.420:FF:000025">
    <property type="entry name" value="FET5p Multicopper oxidase"/>
    <property type="match status" value="1"/>
</dbReference>
<proteinExistence type="inferred from homology"/>
<dbReference type="Pfam" id="PF07732">
    <property type="entry name" value="Cu-oxidase_3"/>
    <property type="match status" value="1"/>
</dbReference>
<dbReference type="CDD" id="cd13851">
    <property type="entry name" value="CuRO_1_Fet3p"/>
    <property type="match status" value="1"/>
</dbReference>
<evidence type="ECO:0000256" key="12">
    <source>
        <dbReference type="ARBA" id="ARBA00023002"/>
    </source>
</evidence>
<evidence type="ECO:0000256" key="3">
    <source>
        <dbReference type="ARBA" id="ARBA00010609"/>
    </source>
</evidence>
<keyword evidence="10" id="KW-0677">Repeat</keyword>
<dbReference type="Gene3D" id="2.60.40.420">
    <property type="entry name" value="Cupredoxins - blue copper proteins"/>
    <property type="match status" value="3"/>
</dbReference>
<evidence type="ECO:0000256" key="6">
    <source>
        <dbReference type="ARBA" id="ARBA00022496"/>
    </source>
</evidence>
<dbReference type="GO" id="GO:0004322">
    <property type="term" value="F:ferroxidase activity"/>
    <property type="evidence" value="ECO:0007669"/>
    <property type="project" value="TreeGrafter"/>
</dbReference>
<dbReference type="AlphaFoldDB" id="A0A1Q3AEX4"/>
<dbReference type="GO" id="GO:0005507">
    <property type="term" value="F:copper ion binding"/>
    <property type="evidence" value="ECO:0007669"/>
    <property type="project" value="InterPro"/>
</dbReference>
<evidence type="ECO:0000256" key="13">
    <source>
        <dbReference type="ARBA" id="ARBA00023004"/>
    </source>
</evidence>
<dbReference type="SUPFAM" id="SSF49503">
    <property type="entry name" value="Cupredoxins"/>
    <property type="match status" value="3"/>
</dbReference>
<evidence type="ECO:0000256" key="14">
    <source>
        <dbReference type="ARBA" id="ARBA00023008"/>
    </source>
</evidence>
<feature type="compositionally biased region" description="Polar residues" evidence="18">
    <location>
        <begin position="639"/>
        <end position="648"/>
    </location>
</feature>
<evidence type="ECO:0000256" key="9">
    <source>
        <dbReference type="ARBA" id="ARBA00022729"/>
    </source>
</evidence>
<dbReference type="OrthoDB" id="2121828at2759"/>
<keyword evidence="11 19" id="KW-1133">Transmembrane helix</keyword>
<feature type="transmembrane region" description="Helical" evidence="19">
    <location>
        <begin position="558"/>
        <end position="581"/>
    </location>
</feature>
<evidence type="ECO:0000256" key="8">
    <source>
        <dbReference type="ARBA" id="ARBA00022723"/>
    </source>
</evidence>
<keyword evidence="5" id="KW-1003">Cell membrane</keyword>
<keyword evidence="17" id="KW-0325">Glycoprotein</keyword>
<dbReference type="CDD" id="cd13899">
    <property type="entry name" value="CuRO_3_Fet3p"/>
    <property type="match status" value="1"/>
</dbReference>
<evidence type="ECO:0000256" key="17">
    <source>
        <dbReference type="ARBA" id="ARBA00023180"/>
    </source>
</evidence>
<dbReference type="Pfam" id="PF07731">
    <property type="entry name" value="Cu-oxidase_2"/>
    <property type="match status" value="1"/>
</dbReference>
<evidence type="ECO:0000256" key="10">
    <source>
        <dbReference type="ARBA" id="ARBA00022737"/>
    </source>
</evidence>
<dbReference type="InterPro" id="IPR045087">
    <property type="entry name" value="Cu-oxidase_fam"/>
</dbReference>
<evidence type="ECO:0000256" key="11">
    <source>
        <dbReference type="ARBA" id="ARBA00022989"/>
    </source>
</evidence>
<keyword evidence="16 19" id="KW-0472">Membrane</keyword>
<gene>
    <name evidence="24" type="ORF">ZYGR_0AL00510</name>
</gene>
<dbReference type="FunFam" id="2.60.40.420:FF:000024">
    <property type="entry name" value="FET5p Multicopper oxidase"/>
    <property type="match status" value="1"/>
</dbReference>
<dbReference type="PANTHER" id="PTHR11709:SF361">
    <property type="entry name" value="IRON TRANSPORT MULTICOPPER OXIDASE FET3"/>
    <property type="match status" value="1"/>
</dbReference>
<dbReference type="GO" id="GO:0010106">
    <property type="term" value="P:cellular response to iron ion starvation"/>
    <property type="evidence" value="ECO:0007669"/>
    <property type="project" value="TreeGrafter"/>
</dbReference>
<evidence type="ECO:0000256" key="4">
    <source>
        <dbReference type="ARBA" id="ARBA00022448"/>
    </source>
</evidence>
<dbReference type="InterPro" id="IPR002355">
    <property type="entry name" value="Cu_oxidase_Cu_BS"/>
</dbReference>
<evidence type="ECO:0000259" key="23">
    <source>
        <dbReference type="Pfam" id="PF07732"/>
    </source>
</evidence>
<keyword evidence="12" id="KW-0560">Oxidoreductase</keyword>
<dbReference type="EMBL" id="BDGX01000038">
    <property type="protein sequence ID" value="GAV54319.1"/>
    <property type="molecule type" value="Genomic_DNA"/>
</dbReference>
<feature type="region of interest" description="Disordered" evidence="18">
    <location>
        <begin position="603"/>
        <end position="648"/>
    </location>
</feature>
<evidence type="ECO:0000256" key="7">
    <source>
        <dbReference type="ARBA" id="ARBA00022692"/>
    </source>
</evidence>
<evidence type="ECO:0000313" key="24">
    <source>
        <dbReference type="EMBL" id="GAV54319.1"/>
    </source>
</evidence>
<evidence type="ECO:0000256" key="1">
    <source>
        <dbReference type="ARBA" id="ARBA00001935"/>
    </source>
</evidence>
<evidence type="ECO:0000259" key="21">
    <source>
        <dbReference type="Pfam" id="PF00394"/>
    </source>
</evidence>
<dbReference type="InterPro" id="IPR044130">
    <property type="entry name" value="CuRO_2_Fet3-like"/>
</dbReference>
<protein>
    <recommendedName>
        <fullName evidence="26">Iron transport multicopper oxidase FET3</fullName>
    </recommendedName>
</protein>
<sequence>MILSWALVFLLFQQALGATHVYNWTTGWGYANPDGIKRREVITCNGEFPWPSIRVTKGDRVIINLTNGFNDSNTTLHVHGMFQNGSTQMDGPPMLTQCPIAPNDTFTYNFTVPDNAGAYWYHSHTDAQYEDGMRGLFIIDDGENNKNFPYDYDEEVLLEIGEWYDRTVAQLKPDFLSLTNPTGAEPIPQNLLINNTRNLTWNVEPNKTYLLRIVNTGGFVSQYFWLEDHEMEVVEVDGVVTERNKTDMLYITVAQRYSVLVRTKDNKDKNYAIMQKYDDSMLDIVPKQLALNQTSYLTYDSSKPKPEQAYVDSLDNFLDDFYLVPYHKQELLPEPDHRIELVVAMDNLISGKNYAFFNNITYTAPKVPTLMTVLSSGKYASNSYIYGTNTNTFVLKRNEIVEIVLNSHDTGTHPFHLHGHVFQTVARAEAVDDKDPPLEYNSKNHTSFPQYPMMRDTIYVRPQSNFVIRFRADNPGVWFFHCHIEWHLIQGLAIVLVEDPEGIQSNPSQQLTDSHKRVCKNVGVSTEGNAAGTTDWFNLALQNKQEKPIPSGFTAKGYVAFVFSCVAGVLGLITITIYGLMDLQNVEEKVIEDLDIAPGTLLEEEEDEEIETNRVYAKSGKSEGGSFEEEQKLKDQETTKQVSKSSSK</sequence>
<dbReference type="InterPro" id="IPR033138">
    <property type="entry name" value="Cu_oxidase_CS"/>
</dbReference>
<keyword evidence="7 19" id="KW-0812">Transmembrane</keyword>
<dbReference type="InterPro" id="IPR008972">
    <property type="entry name" value="Cupredoxin"/>
</dbReference>
<dbReference type="InterPro" id="IPR011707">
    <property type="entry name" value="Cu-oxidase-like_N"/>
</dbReference>
<dbReference type="GO" id="GO:0033573">
    <property type="term" value="C:high-affinity iron permease complex"/>
    <property type="evidence" value="ECO:0007669"/>
    <property type="project" value="TreeGrafter"/>
</dbReference>
<keyword evidence="14" id="KW-0186">Copper</keyword>
<keyword evidence="15" id="KW-0406">Ion transport</keyword>
<evidence type="ECO:0000256" key="5">
    <source>
        <dbReference type="ARBA" id="ARBA00022475"/>
    </source>
</evidence>
<dbReference type="CDD" id="cd13877">
    <property type="entry name" value="CuRO_2_Fet3p_like"/>
    <property type="match status" value="1"/>
</dbReference>
<name>A0A1Q3AEX4_ZYGRO</name>
<evidence type="ECO:0000259" key="22">
    <source>
        <dbReference type="Pfam" id="PF07731"/>
    </source>
</evidence>
<dbReference type="Pfam" id="PF00394">
    <property type="entry name" value="Cu-oxidase"/>
    <property type="match status" value="1"/>
</dbReference>
<dbReference type="InterPro" id="IPR011706">
    <property type="entry name" value="Cu-oxidase_C"/>
</dbReference>
<dbReference type="PANTHER" id="PTHR11709">
    <property type="entry name" value="MULTI-COPPER OXIDASE"/>
    <property type="match status" value="1"/>
</dbReference>
<evidence type="ECO:0000256" key="18">
    <source>
        <dbReference type="SAM" id="MobiDB-lite"/>
    </source>
</evidence>
<evidence type="ECO:0000256" key="20">
    <source>
        <dbReference type="SAM" id="SignalP"/>
    </source>
</evidence>
<dbReference type="FunFam" id="2.60.40.420:FF:000022">
    <property type="entry name" value="FET5p Multicopper oxidase"/>
    <property type="match status" value="1"/>
</dbReference>
<evidence type="ECO:0008006" key="26">
    <source>
        <dbReference type="Google" id="ProtNLM"/>
    </source>
</evidence>